<feature type="non-terminal residue" evidence="2">
    <location>
        <position position="1"/>
    </location>
</feature>
<dbReference type="EMBL" id="FN654889">
    <property type="protein sequence ID" value="CBY37049.1"/>
    <property type="molecule type" value="Genomic_DNA"/>
</dbReference>
<name>E4YNK1_OIKDI</name>
<gene>
    <name evidence="2" type="ORF">GSOID_T00030116001</name>
</gene>
<accession>E4YNK1</accession>
<protein>
    <submittedName>
        <fullName evidence="2">Uncharacterized protein</fullName>
    </submittedName>
</protein>
<dbReference type="AlphaFoldDB" id="E4YNK1"/>
<sequence length="41" mass="4437">TKTTSHSPVTSLNKSLLPTSHPSPANTLKSSRVLTRHSDDH</sequence>
<organism evidence="2">
    <name type="scientific">Oikopleura dioica</name>
    <name type="common">Tunicate</name>
    <dbReference type="NCBI Taxonomy" id="34765"/>
    <lineage>
        <taxon>Eukaryota</taxon>
        <taxon>Metazoa</taxon>
        <taxon>Chordata</taxon>
        <taxon>Tunicata</taxon>
        <taxon>Appendicularia</taxon>
        <taxon>Copelata</taxon>
        <taxon>Oikopleuridae</taxon>
        <taxon>Oikopleura</taxon>
    </lineage>
</organism>
<reference evidence="2" key="1">
    <citation type="journal article" date="2010" name="Science">
        <title>Plasticity of animal genome architecture unmasked by rapid evolution of a pelagic tunicate.</title>
        <authorList>
            <person name="Denoeud F."/>
            <person name="Henriet S."/>
            <person name="Mungpakdee S."/>
            <person name="Aury J.M."/>
            <person name="Da Silva C."/>
            <person name="Brinkmann H."/>
            <person name="Mikhaleva J."/>
            <person name="Olsen L.C."/>
            <person name="Jubin C."/>
            <person name="Canestro C."/>
            <person name="Bouquet J.M."/>
            <person name="Danks G."/>
            <person name="Poulain J."/>
            <person name="Campsteijn C."/>
            <person name="Adamski M."/>
            <person name="Cross I."/>
            <person name="Yadetie F."/>
            <person name="Muffato M."/>
            <person name="Louis A."/>
            <person name="Butcher S."/>
            <person name="Tsagkogeorga G."/>
            <person name="Konrad A."/>
            <person name="Singh S."/>
            <person name="Jensen M.F."/>
            <person name="Cong E.H."/>
            <person name="Eikeseth-Otteraa H."/>
            <person name="Noel B."/>
            <person name="Anthouard V."/>
            <person name="Porcel B.M."/>
            <person name="Kachouri-Lafond R."/>
            <person name="Nishino A."/>
            <person name="Ugolini M."/>
            <person name="Chourrout P."/>
            <person name="Nishida H."/>
            <person name="Aasland R."/>
            <person name="Huzurbazar S."/>
            <person name="Westhof E."/>
            <person name="Delsuc F."/>
            <person name="Lehrach H."/>
            <person name="Reinhardt R."/>
            <person name="Weissenbach J."/>
            <person name="Roy S.W."/>
            <person name="Artiguenave F."/>
            <person name="Postlethwait J.H."/>
            <person name="Manak J.R."/>
            <person name="Thompson E.M."/>
            <person name="Jaillon O."/>
            <person name="Du Pasquier L."/>
            <person name="Boudinot P."/>
            <person name="Liberles D.A."/>
            <person name="Volff J.N."/>
            <person name="Philippe H."/>
            <person name="Lenhard B."/>
            <person name="Roest Crollius H."/>
            <person name="Wincker P."/>
            <person name="Chourrout D."/>
        </authorList>
    </citation>
    <scope>NUCLEOTIDE SEQUENCE [LARGE SCALE GENOMIC DNA]</scope>
</reference>
<dbReference type="Proteomes" id="UP000011014">
    <property type="component" value="Unassembled WGS sequence"/>
</dbReference>
<feature type="compositionally biased region" description="Polar residues" evidence="1">
    <location>
        <begin position="1"/>
        <end position="33"/>
    </location>
</feature>
<evidence type="ECO:0000256" key="1">
    <source>
        <dbReference type="SAM" id="MobiDB-lite"/>
    </source>
</evidence>
<proteinExistence type="predicted"/>
<feature type="region of interest" description="Disordered" evidence="1">
    <location>
        <begin position="1"/>
        <end position="41"/>
    </location>
</feature>
<evidence type="ECO:0000313" key="2">
    <source>
        <dbReference type="EMBL" id="CBY37049.1"/>
    </source>
</evidence>